<evidence type="ECO:0000259" key="1">
    <source>
        <dbReference type="PROSITE" id="PS50011"/>
    </source>
</evidence>
<dbReference type="SUPFAM" id="SSF56112">
    <property type="entry name" value="Protein kinase-like (PK-like)"/>
    <property type="match status" value="1"/>
</dbReference>
<dbReference type="PANTHER" id="PTHR44167:SF30">
    <property type="entry name" value="PHOSPHORYLASE KINASE"/>
    <property type="match status" value="1"/>
</dbReference>
<dbReference type="SMART" id="SM00220">
    <property type="entry name" value="S_TKc"/>
    <property type="match status" value="1"/>
</dbReference>
<protein>
    <recommendedName>
        <fullName evidence="1">Protein kinase domain-containing protein</fullName>
    </recommendedName>
</protein>
<dbReference type="PANTHER" id="PTHR44167">
    <property type="entry name" value="OVARIAN-SPECIFIC SERINE/THREONINE-PROTEIN KINASE LOK-RELATED"/>
    <property type="match status" value="1"/>
</dbReference>
<gene>
    <name evidence="2" type="ORF">BN9_126110</name>
</gene>
<reference evidence="2 3" key="1">
    <citation type="submission" date="2012-05" db="EMBL/GenBank/DDBJ databases">
        <title>Recombination and specialization in a pathogen metapopulation.</title>
        <authorList>
            <person name="Gardiner A."/>
            <person name="Kemen E."/>
            <person name="Schultz-Larsen T."/>
            <person name="MacLean D."/>
            <person name="Van Oosterhout C."/>
            <person name="Jones J.D.G."/>
        </authorList>
    </citation>
    <scope>NUCLEOTIDE SEQUENCE [LARGE SCALE GENOMIC DNA]</scope>
    <source>
        <strain evidence="2 3">Ac Nc2</strain>
    </source>
</reference>
<keyword evidence="3" id="KW-1185">Reference proteome</keyword>
<organism evidence="2 3">
    <name type="scientific">Albugo candida</name>
    <dbReference type="NCBI Taxonomy" id="65357"/>
    <lineage>
        <taxon>Eukaryota</taxon>
        <taxon>Sar</taxon>
        <taxon>Stramenopiles</taxon>
        <taxon>Oomycota</taxon>
        <taxon>Peronosporomycetes</taxon>
        <taxon>Albuginales</taxon>
        <taxon>Albuginaceae</taxon>
        <taxon>Albugo</taxon>
    </lineage>
</organism>
<dbReference type="STRING" id="65357.A0A024FVP0"/>
<dbReference type="GO" id="GO:0004674">
    <property type="term" value="F:protein serine/threonine kinase activity"/>
    <property type="evidence" value="ECO:0007669"/>
    <property type="project" value="TreeGrafter"/>
</dbReference>
<name>A0A024FVP0_9STRA</name>
<dbReference type="PROSITE" id="PS50011">
    <property type="entry name" value="PROTEIN_KINASE_DOM"/>
    <property type="match status" value="1"/>
</dbReference>
<proteinExistence type="predicted"/>
<dbReference type="PROSITE" id="PS00108">
    <property type="entry name" value="PROTEIN_KINASE_ST"/>
    <property type="match status" value="1"/>
</dbReference>
<dbReference type="Proteomes" id="UP000053237">
    <property type="component" value="Unassembled WGS sequence"/>
</dbReference>
<dbReference type="OrthoDB" id="10264738at2759"/>
<sequence length="567" mass="65464">MVMRSDIPSRATIAVLCVYCVTSALPTLPIQSSLRTLNDNCSPDTWNDEFIYYLLQKCPVNFQISHYFELQTIAYQSYLAKALLPLHSSIQIQVPLFYPSKNAHRNQYDDLRAGVAIQKYQLVERTAILGMCDHQIFHHVQQDEMSLTRYRRYRESVCPNNYTWEAFRHHVQGICVSEWHSERSNSLILKPKTNELPRPASVPADASARFISPVQDGPQLEYQCQIEDIHLVYINEHYRLRKKFDAGSHGEIWRATNTTHGVEHTFILKRLFLEAGEGMVRMGLREAYYGNLLRGEPYIARFVEHFFRFPPSGVSKNDATSNSNADTFDIKIYSSRLENEEKPFLQSKELWLVFQDEGISLRHYIYSKIPTTSSVMYESSPLWKRLRQDAEGEAVLKEIMLQLLKGIAILHARGITHRDLKPSNILISVPKHTAKKNHSLKIEESIVVRLADFGSAVDAYTIHEFYNGKPTQAEETREYQPPEVLFSELGIVYDYENPMSYDLWSTGIIFLELILGSPQVFLISARERVKLDAKLRGKDEQTKLKSYLLHVITDEFCIFQPDLTPQS</sequence>
<dbReference type="GO" id="GO:0044773">
    <property type="term" value="P:mitotic DNA damage checkpoint signaling"/>
    <property type="evidence" value="ECO:0007669"/>
    <property type="project" value="TreeGrafter"/>
</dbReference>
<comment type="caution">
    <text evidence="2">The sequence shown here is derived from an EMBL/GenBank/DDBJ whole genome shotgun (WGS) entry which is preliminary data.</text>
</comment>
<evidence type="ECO:0000313" key="2">
    <source>
        <dbReference type="EMBL" id="CCI11233.1"/>
    </source>
</evidence>
<dbReference type="GO" id="GO:0005634">
    <property type="term" value="C:nucleus"/>
    <property type="evidence" value="ECO:0007669"/>
    <property type="project" value="TreeGrafter"/>
</dbReference>
<feature type="domain" description="Protein kinase" evidence="1">
    <location>
        <begin position="238"/>
        <end position="567"/>
    </location>
</feature>
<dbReference type="AlphaFoldDB" id="A0A024FVP0"/>
<dbReference type="InterPro" id="IPR011009">
    <property type="entry name" value="Kinase-like_dom_sf"/>
</dbReference>
<dbReference type="Gene3D" id="1.10.510.10">
    <property type="entry name" value="Transferase(Phosphotransferase) domain 1"/>
    <property type="match status" value="1"/>
</dbReference>
<dbReference type="InterPro" id="IPR000719">
    <property type="entry name" value="Prot_kinase_dom"/>
</dbReference>
<dbReference type="Pfam" id="PF00069">
    <property type="entry name" value="Pkinase"/>
    <property type="match status" value="1"/>
</dbReference>
<evidence type="ECO:0000313" key="3">
    <source>
        <dbReference type="Proteomes" id="UP000053237"/>
    </source>
</evidence>
<dbReference type="InParanoid" id="A0A024FVP0"/>
<dbReference type="InterPro" id="IPR008271">
    <property type="entry name" value="Ser/Thr_kinase_AS"/>
</dbReference>
<dbReference type="GO" id="GO:0005524">
    <property type="term" value="F:ATP binding"/>
    <property type="evidence" value="ECO:0007669"/>
    <property type="project" value="InterPro"/>
</dbReference>
<dbReference type="EMBL" id="CAIX01000875">
    <property type="protein sequence ID" value="CCI11233.1"/>
    <property type="molecule type" value="Genomic_DNA"/>
</dbReference>
<accession>A0A024FVP0</accession>